<reference evidence="7" key="1">
    <citation type="submission" date="2010-05" db="EMBL/GenBank/DDBJ databases">
        <title>The complete genome of Truepera radiovictris DSM 17093.</title>
        <authorList>
            <consortium name="US DOE Joint Genome Institute (JGI-PGF)"/>
            <person name="Lucas S."/>
            <person name="Copeland A."/>
            <person name="Lapidus A."/>
            <person name="Glavina del Rio T."/>
            <person name="Dalin E."/>
            <person name="Tice H."/>
            <person name="Bruce D."/>
            <person name="Goodwin L."/>
            <person name="Pitluck S."/>
            <person name="Kyrpides N."/>
            <person name="Mavromatis K."/>
            <person name="Ovchinnikova G."/>
            <person name="Munk A.C."/>
            <person name="Detter J.C."/>
            <person name="Han C."/>
            <person name="Tapia R."/>
            <person name="Land M."/>
            <person name="Hauser L."/>
            <person name="Markowitz V."/>
            <person name="Cheng J.-F."/>
            <person name="Hugenholtz P."/>
            <person name="Woyke T."/>
            <person name="Wu D."/>
            <person name="Tindall B."/>
            <person name="Pomrenke H.G."/>
            <person name="Brambilla E."/>
            <person name="Klenk H.-P."/>
            <person name="Eisen J.A."/>
        </authorList>
    </citation>
    <scope>NUCLEOTIDE SEQUENCE [LARGE SCALE GENOMIC DNA]</scope>
    <source>
        <strain evidence="7">DSM 17093 / CIP 108686 / LMG 22925 / RQ-24</strain>
    </source>
</reference>
<feature type="coiled-coil region" evidence="1">
    <location>
        <begin position="165"/>
        <end position="194"/>
    </location>
</feature>
<dbReference type="Proteomes" id="UP000000379">
    <property type="component" value="Chromosome"/>
</dbReference>
<dbReference type="CDD" id="cd00130">
    <property type="entry name" value="PAS"/>
    <property type="match status" value="2"/>
</dbReference>
<dbReference type="InterPro" id="IPR029016">
    <property type="entry name" value="GAF-like_dom_sf"/>
</dbReference>
<evidence type="ECO:0000259" key="3">
    <source>
        <dbReference type="PROSITE" id="PS50113"/>
    </source>
</evidence>
<dbReference type="PROSITE" id="PS50113">
    <property type="entry name" value="PAC"/>
    <property type="match status" value="1"/>
</dbReference>
<dbReference type="PROSITE" id="PS50883">
    <property type="entry name" value="EAL"/>
    <property type="match status" value="1"/>
</dbReference>
<dbReference type="AlphaFoldDB" id="D7CVT5"/>
<feature type="domain" description="EAL" evidence="4">
    <location>
        <begin position="752"/>
        <end position="1019"/>
    </location>
</feature>
<dbReference type="PANTHER" id="PTHR44757:SF2">
    <property type="entry name" value="BIOFILM ARCHITECTURE MAINTENANCE PROTEIN MBAA"/>
    <property type="match status" value="1"/>
</dbReference>
<dbReference type="SUPFAM" id="SSF141868">
    <property type="entry name" value="EAL domain-like"/>
    <property type="match status" value="1"/>
</dbReference>
<keyword evidence="1" id="KW-0175">Coiled coil</keyword>
<dbReference type="SMART" id="SM00267">
    <property type="entry name" value="GGDEF"/>
    <property type="match status" value="1"/>
</dbReference>
<name>D7CVT5_TRURR</name>
<evidence type="ECO:0000256" key="1">
    <source>
        <dbReference type="SAM" id="Coils"/>
    </source>
</evidence>
<dbReference type="HOGENOM" id="CLU_000445_70_20_0"/>
<dbReference type="InterPro" id="IPR052155">
    <property type="entry name" value="Biofilm_reg_signaling"/>
</dbReference>
<dbReference type="SUPFAM" id="SSF55781">
    <property type="entry name" value="GAF domain-like"/>
    <property type="match status" value="2"/>
</dbReference>
<dbReference type="SMART" id="SM00086">
    <property type="entry name" value="PAC"/>
    <property type="match status" value="1"/>
</dbReference>
<proteinExistence type="predicted"/>
<dbReference type="RefSeq" id="WP_013179355.1">
    <property type="nucleotide sequence ID" value="NC_014221.1"/>
</dbReference>
<dbReference type="InterPro" id="IPR035965">
    <property type="entry name" value="PAS-like_dom_sf"/>
</dbReference>
<dbReference type="KEGG" id="tra:Trad_2898"/>
<dbReference type="InterPro" id="IPR000700">
    <property type="entry name" value="PAS-assoc_C"/>
</dbReference>
<feature type="domain" description="PAS" evidence="2">
    <location>
        <begin position="180"/>
        <end position="225"/>
    </location>
</feature>
<dbReference type="STRING" id="649638.Trad_2898"/>
<dbReference type="NCBIfam" id="TIGR00229">
    <property type="entry name" value="sensory_box"/>
    <property type="match status" value="1"/>
</dbReference>
<feature type="domain" description="GGDEF" evidence="5">
    <location>
        <begin position="609"/>
        <end position="743"/>
    </location>
</feature>
<evidence type="ECO:0000259" key="4">
    <source>
        <dbReference type="PROSITE" id="PS50883"/>
    </source>
</evidence>
<accession>D7CVT5</accession>
<feature type="domain" description="PAC" evidence="3">
    <location>
        <begin position="365"/>
        <end position="417"/>
    </location>
</feature>
<dbReference type="OrthoDB" id="9813903at2"/>
<reference evidence="6 7" key="2">
    <citation type="journal article" date="2011" name="Stand. Genomic Sci.">
        <title>Complete genome sequence of Truepera radiovictrix type strain (RQ-24).</title>
        <authorList>
            <person name="Ivanova N."/>
            <person name="Rohde C."/>
            <person name="Munk C."/>
            <person name="Nolan M."/>
            <person name="Lucas S."/>
            <person name="Del Rio T.G."/>
            <person name="Tice H."/>
            <person name="Deshpande S."/>
            <person name="Cheng J.F."/>
            <person name="Tapia R."/>
            <person name="Han C."/>
            <person name="Goodwin L."/>
            <person name="Pitluck S."/>
            <person name="Liolios K."/>
            <person name="Mavromatis K."/>
            <person name="Mikhailova N."/>
            <person name="Pati A."/>
            <person name="Chen A."/>
            <person name="Palaniappan K."/>
            <person name="Land M."/>
            <person name="Hauser L."/>
            <person name="Chang Y.J."/>
            <person name="Jeffries C.D."/>
            <person name="Brambilla E."/>
            <person name="Rohde M."/>
            <person name="Goker M."/>
            <person name="Tindall B.J."/>
            <person name="Woyke T."/>
            <person name="Bristow J."/>
            <person name="Eisen J.A."/>
            <person name="Markowitz V."/>
            <person name="Hugenholtz P."/>
            <person name="Kyrpides N.C."/>
            <person name="Klenk H.P."/>
            <person name="Lapidus A."/>
        </authorList>
    </citation>
    <scope>NUCLEOTIDE SEQUENCE [LARGE SCALE GENOMIC DNA]</scope>
    <source>
        <strain evidence="7">DSM 17093 / CIP 108686 / LMG 22925 / RQ-24</strain>
    </source>
</reference>
<sequence length="1033" mass="111932">MQHTPARDDTPPAPGDEATQRRLAALRRYRILETPPEPAFERIVGLAQRLFGVSGAVINLLDAHRGWFKACRGLPFTDVPLEQTICLHTVRRAETIVVPDAAQDPQFCDNPFVTGAPQLRFYAGAPLVTPDGVALGTLCIFDPAPRPPLSASERATLEDLAALVIDELELRRVAQALEREAARTEAILSSITEALYTLDGEGRFRYLNAQAERFLRRSSAELLGKRIWDEFPGARALLGATFDEVITSGRAASTELFYPPFGEWFEVRAYPLDGGLSVVFQSVTERRRAAAQLAFQASLLERVQSAVVATDPAGRVVYWNRFAEALYGFCSAEVVGRPLARFLFPGSARAAARAATEEAKRSGQWRGELTLKRRGGSRFPALVTVSALRDEGGALLGFIGGALDISERKQAERLERDRRHILEMVVRNCPLDETLGKLAELVERQHPGARCAVHLLRAGRLLPAAGYRLTDERQGLPVGPQAGACGAAAALGDVVICEDAQTDPRWGRYRELARAHRLRSVWSQPILSGEREVLGTLSVYYDALTPPTPEALALLDDKAKLAAVAIEHRRLLDRLSYNARHDALTGLLNRSAFEERLRSAVERAAKSGATLAVLFLDLDRFKRVNDTLGHAAGDALLKLATARLRACVGEAALARVGGDEFLCLLEAPRGAAAGLAAGVASCIVEAFDAPFTLGARDVFLGITVGVSTFPSDGTDAATLIRNADTAMYQGKVAGKHTVVFFSAAVSATMQRQARLESDLRRALARGEFRLLYQPQVELRTGALTGVEALLRWQHPELGWIAPQDFIPVAEESGLIVPLGAWILQEACRQGARWRAQRGVHPLRVAVNVSALQFGHADFVGVVLRALQTSGLPPELLTLEITESVVIGDLGAVTERIAELKRLGVRLSLDDFGTGYSSLAYLRHLPIDEVKIDKVFLPPLSAPDTSHDTTRARDAAEDRAMVQAIVSLAHALELEVVAEGVEDAAQLAFLRDTGCDGAQGYLFGPPVAAAAVPATRPPPWLPLRATAGGAYTER</sequence>
<dbReference type="eggNOG" id="COG5001">
    <property type="taxonomic scope" value="Bacteria"/>
</dbReference>
<dbReference type="Gene3D" id="3.30.450.40">
    <property type="match status" value="2"/>
</dbReference>
<dbReference type="SMART" id="SM00065">
    <property type="entry name" value="GAF"/>
    <property type="match status" value="2"/>
</dbReference>
<dbReference type="PROSITE" id="PS50112">
    <property type="entry name" value="PAS"/>
    <property type="match status" value="2"/>
</dbReference>
<dbReference type="InterPro" id="IPR043128">
    <property type="entry name" value="Rev_trsase/Diguanyl_cyclase"/>
</dbReference>
<dbReference type="InterPro" id="IPR001610">
    <property type="entry name" value="PAC"/>
</dbReference>
<dbReference type="InterPro" id="IPR000160">
    <property type="entry name" value="GGDEF_dom"/>
</dbReference>
<dbReference type="Pfam" id="PF08448">
    <property type="entry name" value="PAS_4"/>
    <property type="match status" value="1"/>
</dbReference>
<dbReference type="NCBIfam" id="TIGR00254">
    <property type="entry name" value="GGDEF"/>
    <property type="match status" value="1"/>
</dbReference>
<dbReference type="SUPFAM" id="SSF55073">
    <property type="entry name" value="Nucleotide cyclase"/>
    <property type="match status" value="1"/>
</dbReference>
<dbReference type="SMART" id="SM00052">
    <property type="entry name" value="EAL"/>
    <property type="match status" value="1"/>
</dbReference>
<evidence type="ECO:0000259" key="5">
    <source>
        <dbReference type="PROSITE" id="PS50887"/>
    </source>
</evidence>
<dbReference type="Gene3D" id="3.20.20.450">
    <property type="entry name" value="EAL domain"/>
    <property type="match status" value="1"/>
</dbReference>
<evidence type="ECO:0000313" key="7">
    <source>
        <dbReference type="Proteomes" id="UP000000379"/>
    </source>
</evidence>
<evidence type="ECO:0000259" key="2">
    <source>
        <dbReference type="PROSITE" id="PS50112"/>
    </source>
</evidence>
<dbReference type="Gene3D" id="3.30.450.20">
    <property type="entry name" value="PAS domain"/>
    <property type="match status" value="2"/>
</dbReference>
<organism evidence="6 7">
    <name type="scientific">Truepera radiovictrix (strain DSM 17093 / CIP 108686 / LMG 22925 / RQ-24)</name>
    <dbReference type="NCBI Taxonomy" id="649638"/>
    <lineage>
        <taxon>Bacteria</taxon>
        <taxon>Thermotogati</taxon>
        <taxon>Deinococcota</taxon>
        <taxon>Deinococci</taxon>
        <taxon>Trueperales</taxon>
        <taxon>Trueperaceae</taxon>
        <taxon>Truepera</taxon>
    </lineage>
</organism>
<dbReference type="InterPro" id="IPR001633">
    <property type="entry name" value="EAL_dom"/>
</dbReference>
<feature type="domain" description="PAS" evidence="2">
    <location>
        <begin position="292"/>
        <end position="363"/>
    </location>
</feature>
<dbReference type="PROSITE" id="PS50887">
    <property type="entry name" value="GGDEF"/>
    <property type="match status" value="1"/>
</dbReference>
<dbReference type="CDD" id="cd01948">
    <property type="entry name" value="EAL"/>
    <property type="match status" value="1"/>
</dbReference>
<dbReference type="CDD" id="cd01949">
    <property type="entry name" value="GGDEF"/>
    <property type="match status" value="1"/>
</dbReference>
<dbReference type="eggNOG" id="COG2203">
    <property type="taxonomic scope" value="Bacteria"/>
</dbReference>
<dbReference type="Pfam" id="PF00990">
    <property type="entry name" value="GGDEF"/>
    <property type="match status" value="1"/>
</dbReference>
<keyword evidence="7" id="KW-1185">Reference proteome</keyword>
<dbReference type="Pfam" id="PF13426">
    <property type="entry name" value="PAS_9"/>
    <property type="match status" value="1"/>
</dbReference>
<dbReference type="SUPFAM" id="SSF55785">
    <property type="entry name" value="PYP-like sensor domain (PAS domain)"/>
    <property type="match status" value="2"/>
</dbReference>
<dbReference type="InterPro" id="IPR029787">
    <property type="entry name" value="Nucleotide_cyclase"/>
</dbReference>
<dbReference type="PANTHER" id="PTHR44757">
    <property type="entry name" value="DIGUANYLATE CYCLASE DGCP"/>
    <property type="match status" value="1"/>
</dbReference>
<gene>
    <name evidence="6" type="ordered locus">Trad_2898</name>
</gene>
<dbReference type="Pfam" id="PF00563">
    <property type="entry name" value="EAL"/>
    <property type="match status" value="1"/>
</dbReference>
<dbReference type="InterPro" id="IPR000014">
    <property type="entry name" value="PAS"/>
</dbReference>
<protein>
    <submittedName>
        <fullName evidence="6">Diguanylate cyclase/phosphodiesterase with PAS/PAC and GAF sensor(S)</fullName>
    </submittedName>
</protein>
<dbReference type="InterPro" id="IPR013656">
    <property type="entry name" value="PAS_4"/>
</dbReference>
<dbReference type="Pfam" id="PF01590">
    <property type="entry name" value="GAF"/>
    <property type="match status" value="2"/>
</dbReference>
<evidence type="ECO:0000313" key="6">
    <source>
        <dbReference type="EMBL" id="ADI15996.1"/>
    </source>
</evidence>
<dbReference type="InterPro" id="IPR035919">
    <property type="entry name" value="EAL_sf"/>
</dbReference>
<dbReference type="SMART" id="SM00091">
    <property type="entry name" value="PAS"/>
    <property type="match status" value="2"/>
</dbReference>
<dbReference type="InterPro" id="IPR003018">
    <property type="entry name" value="GAF"/>
</dbReference>
<dbReference type="EMBL" id="CP002049">
    <property type="protein sequence ID" value="ADI15996.1"/>
    <property type="molecule type" value="Genomic_DNA"/>
</dbReference>
<dbReference type="Gene3D" id="3.30.70.270">
    <property type="match status" value="1"/>
</dbReference>